<evidence type="ECO:0000256" key="2">
    <source>
        <dbReference type="ARBA" id="ARBA00023002"/>
    </source>
</evidence>
<comment type="similarity">
    <text evidence="1">Belongs to the short-chain dehydrogenases/reductases (SDR) family.</text>
</comment>
<dbReference type="Gene3D" id="3.40.50.720">
    <property type="entry name" value="NAD(P)-binding Rossmann-like Domain"/>
    <property type="match status" value="1"/>
</dbReference>
<dbReference type="Pfam" id="PF13561">
    <property type="entry name" value="adh_short_C2"/>
    <property type="match status" value="1"/>
</dbReference>
<dbReference type="PRINTS" id="PR00081">
    <property type="entry name" value="GDHRDH"/>
</dbReference>
<dbReference type="Proteomes" id="UP000053398">
    <property type="component" value="Unassembled WGS sequence"/>
</dbReference>
<organism evidence="3 4">
    <name type="scientific">Streptomyces corchorusii</name>
    <name type="common">Streptomyces chibaensis</name>
    <dbReference type="NCBI Taxonomy" id="1903"/>
    <lineage>
        <taxon>Bacteria</taxon>
        <taxon>Bacillati</taxon>
        <taxon>Actinomycetota</taxon>
        <taxon>Actinomycetes</taxon>
        <taxon>Kitasatosporales</taxon>
        <taxon>Streptomycetaceae</taxon>
        <taxon>Streptomyces</taxon>
    </lineage>
</organism>
<dbReference type="PROSITE" id="PS00061">
    <property type="entry name" value="ADH_SHORT"/>
    <property type="match status" value="1"/>
</dbReference>
<evidence type="ECO:0000313" key="4">
    <source>
        <dbReference type="Proteomes" id="UP000053398"/>
    </source>
</evidence>
<keyword evidence="4" id="KW-1185">Reference proteome</keyword>
<accession>A0A101PZD7</accession>
<dbReference type="CDD" id="cd05233">
    <property type="entry name" value="SDR_c"/>
    <property type="match status" value="1"/>
</dbReference>
<dbReference type="InterPro" id="IPR002347">
    <property type="entry name" value="SDR_fam"/>
</dbReference>
<comment type="caution">
    <text evidence="3">The sequence shown here is derived from an EMBL/GenBank/DDBJ whole genome shotgun (WGS) entry which is preliminary data.</text>
</comment>
<sequence length="263" mass="27079">MLTCVRKRSTVMSVSSVALVTGATTGIGKETSLALARAGHAVVVSGRRKEAGEAVAREIRDNGGEAAFVAADVDSEESVAALVAATVERFGRLDVAVNNAGVSLDTGRLADEPTSRFQQMLTTNVLGVFWGMKYQIQQMLAQDAPGGSIVNLASIAGLGGIRYAANYSATKHAVVGLTKSAALEYATDGIRINGVAPGSIKTDILSTAIEAGTWDEASIAALQPVNRMGHPAEVAEAITWLASPAASFVTGTILSVDGGYKAQ</sequence>
<dbReference type="GO" id="GO:0016491">
    <property type="term" value="F:oxidoreductase activity"/>
    <property type="evidence" value="ECO:0007669"/>
    <property type="project" value="UniProtKB-KW"/>
</dbReference>
<protein>
    <submittedName>
        <fullName evidence="3">Short-chain dehydrogenase</fullName>
    </submittedName>
</protein>
<keyword evidence="2" id="KW-0560">Oxidoreductase</keyword>
<evidence type="ECO:0000313" key="3">
    <source>
        <dbReference type="EMBL" id="KUN20313.1"/>
    </source>
</evidence>
<dbReference type="InterPro" id="IPR036291">
    <property type="entry name" value="NAD(P)-bd_dom_sf"/>
</dbReference>
<gene>
    <name evidence="3" type="ORF">AQJ11_29365</name>
</gene>
<dbReference type="PRINTS" id="PR00080">
    <property type="entry name" value="SDRFAMILY"/>
</dbReference>
<reference evidence="3 4" key="1">
    <citation type="submission" date="2015-10" db="EMBL/GenBank/DDBJ databases">
        <title>Draft genome sequence of Streptomyces corchorusii DSM 40340, type strain for the species Streptomyces corchorusii.</title>
        <authorList>
            <person name="Ruckert C."/>
            <person name="Winkler A."/>
            <person name="Kalinowski J."/>
            <person name="Kampfer P."/>
            <person name="Glaeser S."/>
        </authorList>
    </citation>
    <scope>NUCLEOTIDE SEQUENCE [LARGE SCALE GENOMIC DNA]</scope>
    <source>
        <strain evidence="3 4">DSM 40340</strain>
    </source>
</reference>
<dbReference type="AlphaFoldDB" id="A0A101PZD7"/>
<dbReference type="FunFam" id="3.40.50.720:FF:000084">
    <property type="entry name" value="Short-chain dehydrogenase reductase"/>
    <property type="match status" value="1"/>
</dbReference>
<name>A0A101PZD7_STRCK</name>
<dbReference type="NCBIfam" id="NF005559">
    <property type="entry name" value="PRK07231.1"/>
    <property type="match status" value="1"/>
</dbReference>
<dbReference type="EMBL" id="LMWP01000035">
    <property type="protein sequence ID" value="KUN20313.1"/>
    <property type="molecule type" value="Genomic_DNA"/>
</dbReference>
<dbReference type="PANTHER" id="PTHR24321:SF11">
    <property type="entry name" value="BLR0893 PROTEIN"/>
    <property type="match status" value="1"/>
</dbReference>
<proteinExistence type="inferred from homology"/>
<evidence type="ECO:0000256" key="1">
    <source>
        <dbReference type="ARBA" id="ARBA00006484"/>
    </source>
</evidence>
<dbReference type="PANTHER" id="PTHR24321">
    <property type="entry name" value="DEHYDROGENASES, SHORT CHAIN"/>
    <property type="match status" value="1"/>
</dbReference>
<dbReference type="SUPFAM" id="SSF51735">
    <property type="entry name" value="NAD(P)-binding Rossmann-fold domains"/>
    <property type="match status" value="1"/>
</dbReference>
<dbReference type="InterPro" id="IPR020904">
    <property type="entry name" value="Sc_DH/Rdtase_CS"/>
</dbReference>